<evidence type="ECO:0000259" key="4">
    <source>
        <dbReference type="Pfam" id="PF00005"/>
    </source>
</evidence>
<evidence type="ECO:0000256" key="1">
    <source>
        <dbReference type="ARBA" id="ARBA00022448"/>
    </source>
</evidence>
<keyword evidence="3" id="KW-0812">Transmembrane</keyword>
<dbReference type="InterPro" id="IPR026082">
    <property type="entry name" value="ABCA"/>
</dbReference>
<sequence>MVFKLRVHLQTDQSVPGRKIILTPLNNTSKFRLVPYKFRTKKFPRITITGTAEDFFRHTVDLIPIEADGCQQNRRILVACGSYADLIQVEKLVEMLNERYSIKYCDLEKFFKFVSKNVGKVDTTVNSLNLTNGIKFLQAKGFICPDDLESLISRYVNNVTDKDLIDLYLPLTIESKQLYKFELVRSSKLLHRYLEYDTNYRDECRRRFAGGIYISSYDTFQPSLKYRIYLPNANLAWNTGITYSGTDLPDIPIPGSPNQWSSGLLTLQYAVEDSFIKDVFIRNSYPITNKSPSFIPNFILKLQRFPKLHTGDRELAEAVSAFRLFWPWFVILPVIHCVSVITSERESGMLTYLETVGIYRSMYYTVNGVTMFLKLILAQMIGIVFWFHRFRNSEKKDSNFNLEYYHYTKPATNMEIYDNLLDPAEIEVDFLIKNYGHVQAVYIRSFKAYVGQITVLLGPNQAGKSTILSMLNGTIRPTAGTIKICGEFLDIRTTAACQDYISYCPPNNPHFRSMTVCEHIKFFKYLKPRSDTSIHELMEQFGIIDMANKSVDSLSNEARRKLCLAIAFANCCKIVLVDEPTAGMENADKEMVYKLLNEFKHEK</sequence>
<dbReference type="GO" id="GO:0016020">
    <property type="term" value="C:membrane"/>
    <property type="evidence" value="ECO:0007669"/>
    <property type="project" value="InterPro"/>
</dbReference>
<dbReference type="STRING" id="451379.A0A158R5G9"/>
<dbReference type="InterPro" id="IPR003439">
    <property type="entry name" value="ABC_transporter-like_ATP-bd"/>
</dbReference>
<dbReference type="GO" id="GO:0016887">
    <property type="term" value="F:ATP hydrolysis activity"/>
    <property type="evidence" value="ECO:0007669"/>
    <property type="project" value="InterPro"/>
</dbReference>
<organism evidence="5 6">
    <name type="scientific">Syphacia muris</name>
    <dbReference type="NCBI Taxonomy" id="451379"/>
    <lineage>
        <taxon>Eukaryota</taxon>
        <taxon>Metazoa</taxon>
        <taxon>Ecdysozoa</taxon>
        <taxon>Nematoda</taxon>
        <taxon>Chromadorea</taxon>
        <taxon>Rhabditida</taxon>
        <taxon>Spirurina</taxon>
        <taxon>Oxyuridomorpha</taxon>
        <taxon>Oxyuroidea</taxon>
        <taxon>Oxyuridae</taxon>
        <taxon>Syphacia</taxon>
    </lineage>
</organism>
<reference evidence="6" key="1">
    <citation type="submission" date="2016-04" db="UniProtKB">
        <authorList>
            <consortium name="WormBaseParasite"/>
        </authorList>
    </citation>
    <scope>IDENTIFICATION</scope>
</reference>
<dbReference type="GO" id="GO:0005319">
    <property type="term" value="F:lipid transporter activity"/>
    <property type="evidence" value="ECO:0007669"/>
    <property type="project" value="TreeGrafter"/>
</dbReference>
<dbReference type="SUPFAM" id="SSF52540">
    <property type="entry name" value="P-loop containing nucleoside triphosphate hydrolases"/>
    <property type="match status" value="1"/>
</dbReference>
<dbReference type="Proteomes" id="UP000046393">
    <property type="component" value="Unplaced"/>
</dbReference>
<feature type="transmembrane region" description="Helical" evidence="3">
    <location>
        <begin position="324"/>
        <end position="342"/>
    </location>
</feature>
<evidence type="ECO:0000256" key="3">
    <source>
        <dbReference type="SAM" id="Phobius"/>
    </source>
</evidence>
<keyword evidence="5" id="KW-1185">Reference proteome</keyword>
<dbReference type="Pfam" id="PF00005">
    <property type="entry name" value="ABC_tran"/>
    <property type="match status" value="1"/>
</dbReference>
<name>A0A158R5G9_9BILA</name>
<keyword evidence="3" id="KW-0472">Membrane</keyword>
<dbReference type="PANTHER" id="PTHR19229:SF36">
    <property type="entry name" value="ATP-BINDING CASSETTE SUB-FAMILY A MEMBER 2"/>
    <property type="match status" value="1"/>
</dbReference>
<keyword evidence="2" id="KW-0677">Repeat</keyword>
<dbReference type="WBParaSite" id="SMUV_0000677801-mRNA-1">
    <property type="protein sequence ID" value="SMUV_0000677801-mRNA-1"/>
    <property type="gene ID" value="SMUV_0000677801"/>
</dbReference>
<evidence type="ECO:0000313" key="6">
    <source>
        <dbReference type="WBParaSite" id="SMUV_0000677801-mRNA-1"/>
    </source>
</evidence>
<evidence type="ECO:0000313" key="5">
    <source>
        <dbReference type="Proteomes" id="UP000046393"/>
    </source>
</evidence>
<proteinExistence type="predicted"/>
<keyword evidence="1" id="KW-0813">Transport</keyword>
<protein>
    <submittedName>
        <fullName evidence="6">ABC transporter domain-containing protein</fullName>
    </submittedName>
</protein>
<dbReference type="GO" id="GO:0005524">
    <property type="term" value="F:ATP binding"/>
    <property type="evidence" value="ECO:0007669"/>
    <property type="project" value="InterPro"/>
</dbReference>
<dbReference type="AlphaFoldDB" id="A0A158R5G9"/>
<dbReference type="GO" id="GO:0140359">
    <property type="term" value="F:ABC-type transporter activity"/>
    <property type="evidence" value="ECO:0007669"/>
    <property type="project" value="InterPro"/>
</dbReference>
<feature type="transmembrane region" description="Helical" evidence="3">
    <location>
        <begin position="362"/>
        <end position="387"/>
    </location>
</feature>
<keyword evidence="3" id="KW-1133">Transmembrane helix</keyword>
<feature type="domain" description="ABC transporter" evidence="4">
    <location>
        <begin position="445"/>
        <end position="582"/>
    </location>
</feature>
<dbReference type="Gene3D" id="3.40.50.300">
    <property type="entry name" value="P-loop containing nucleotide triphosphate hydrolases"/>
    <property type="match status" value="1"/>
</dbReference>
<dbReference type="PANTHER" id="PTHR19229">
    <property type="entry name" value="ATP-BINDING CASSETTE TRANSPORTER SUBFAMILY A ABCA"/>
    <property type="match status" value="1"/>
</dbReference>
<dbReference type="InterPro" id="IPR027417">
    <property type="entry name" value="P-loop_NTPase"/>
</dbReference>
<accession>A0A158R5G9</accession>
<evidence type="ECO:0000256" key="2">
    <source>
        <dbReference type="ARBA" id="ARBA00022737"/>
    </source>
</evidence>